<evidence type="ECO:0000313" key="3">
    <source>
        <dbReference type="Proteomes" id="UP001157946"/>
    </source>
</evidence>
<organism evidence="2 3">
    <name type="scientific">Laceyella tengchongensis</name>
    <dbReference type="NCBI Taxonomy" id="574699"/>
    <lineage>
        <taxon>Bacteria</taxon>
        <taxon>Bacillati</taxon>
        <taxon>Bacillota</taxon>
        <taxon>Bacilli</taxon>
        <taxon>Bacillales</taxon>
        <taxon>Thermoactinomycetaceae</taxon>
        <taxon>Laceyella</taxon>
    </lineage>
</organism>
<keyword evidence="3" id="KW-1185">Reference proteome</keyword>
<dbReference type="SUPFAM" id="SSF81301">
    <property type="entry name" value="Nucleotidyltransferase"/>
    <property type="match status" value="1"/>
</dbReference>
<proteinExistence type="predicted"/>
<feature type="domain" description="Polymerase nucleotidyl transferase" evidence="1">
    <location>
        <begin position="16"/>
        <end position="73"/>
    </location>
</feature>
<comment type="caution">
    <text evidence="2">The sequence shown here is derived from an EMBL/GenBank/DDBJ whole genome shotgun (WGS) entry which is preliminary data.</text>
</comment>
<dbReference type="GO" id="GO:0016779">
    <property type="term" value="F:nucleotidyltransferase activity"/>
    <property type="evidence" value="ECO:0007669"/>
    <property type="project" value="InterPro"/>
</dbReference>
<dbReference type="InterPro" id="IPR043519">
    <property type="entry name" value="NT_sf"/>
</dbReference>
<evidence type="ECO:0000259" key="1">
    <source>
        <dbReference type="Pfam" id="PF01909"/>
    </source>
</evidence>
<reference evidence="2" key="1">
    <citation type="submission" date="2017-05" db="EMBL/GenBank/DDBJ databases">
        <authorList>
            <person name="Varghese N."/>
            <person name="Submissions S."/>
        </authorList>
    </citation>
    <scope>NUCLEOTIDE SEQUENCE</scope>
    <source>
        <strain evidence="2">DSM 45262</strain>
    </source>
</reference>
<protein>
    <submittedName>
        <fullName evidence="2">Nucleotidyltransferase domain-containing protein</fullName>
    </submittedName>
</protein>
<dbReference type="InterPro" id="IPR002934">
    <property type="entry name" value="Polymerase_NTP_transf_dom"/>
</dbReference>
<evidence type="ECO:0000313" key="2">
    <source>
        <dbReference type="EMBL" id="SMP22568.1"/>
    </source>
</evidence>
<dbReference type="AlphaFoldDB" id="A0AA45WPV1"/>
<dbReference type="Gene3D" id="3.30.460.10">
    <property type="entry name" value="Beta Polymerase, domain 2"/>
    <property type="match status" value="1"/>
</dbReference>
<sequence>MKILNNVFECDELEYIKEKIISTFNPVGIGLNGSMARGDFHCQSDVDLEVFTQFPKDILRYEKEVSYEIKGWNKPIIQSPQWMWDLHSRRLTFAVKGERRRFDITITKPQYPVIGSNYDEITKDKLEIHIGGTYEMIHMIYGEHPLAKEIQPKFFPYYNESLRRERLNIISAGLKKEIAKLEQKIQKRDPNIFIAIHKIRKVFFQWLFIHHQIYPWSYEKRLDFQLRERLKISDSEIEIILLLGDRNLFLSAEFLSKYMRSRLS</sequence>
<dbReference type="Pfam" id="PF01909">
    <property type="entry name" value="NTP_transf_2"/>
    <property type="match status" value="1"/>
</dbReference>
<dbReference type="EMBL" id="FXTU01000004">
    <property type="protein sequence ID" value="SMP22568.1"/>
    <property type="molecule type" value="Genomic_DNA"/>
</dbReference>
<dbReference type="RefSeq" id="WP_102993415.1">
    <property type="nucleotide sequence ID" value="NZ_FXTU01000004.1"/>
</dbReference>
<name>A0AA45WPV1_9BACL</name>
<gene>
    <name evidence="2" type="ORF">SAMN06265361_10473</name>
</gene>
<accession>A0AA45WPV1</accession>
<dbReference type="Proteomes" id="UP001157946">
    <property type="component" value="Unassembled WGS sequence"/>
</dbReference>